<comment type="caution">
    <text evidence="5">The sequence shown here is derived from an EMBL/GenBank/DDBJ whole genome shotgun (WGS) entry which is preliminary data.</text>
</comment>
<comment type="cofactor">
    <cofactor evidence="1">
        <name>Zn(2+)</name>
        <dbReference type="ChEBI" id="CHEBI:29105"/>
    </cofactor>
</comment>
<dbReference type="PANTHER" id="PTHR42994">
    <property type="entry name" value="PEPTIDASE T"/>
    <property type="match status" value="1"/>
</dbReference>
<evidence type="ECO:0000313" key="6">
    <source>
        <dbReference type="Proteomes" id="UP000641588"/>
    </source>
</evidence>
<name>A0A972GT81_9BACL</name>
<protein>
    <submittedName>
        <fullName evidence="5">M20/M25/M40 family metallo-hydrolase</fullName>
    </submittedName>
</protein>
<dbReference type="InterPro" id="IPR001261">
    <property type="entry name" value="ArgE/DapE_CS"/>
</dbReference>
<dbReference type="PANTHER" id="PTHR42994:SF2">
    <property type="entry name" value="PEPTIDASE"/>
    <property type="match status" value="1"/>
</dbReference>
<dbReference type="AlphaFoldDB" id="A0A972GT81"/>
<evidence type="ECO:0000313" key="5">
    <source>
        <dbReference type="EMBL" id="NOU96312.1"/>
    </source>
</evidence>
<keyword evidence="3" id="KW-0378">Hydrolase</keyword>
<evidence type="ECO:0000256" key="1">
    <source>
        <dbReference type="ARBA" id="ARBA00001947"/>
    </source>
</evidence>
<dbReference type="Pfam" id="PF04389">
    <property type="entry name" value="Peptidase_M28"/>
    <property type="match status" value="1"/>
</dbReference>
<dbReference type="EMBL" id="WHOD01000096">
    <property type="protein sequence ID" value="NOU96312.1"/>
    <property type="molecule type" value="Genomic_DNA"/>
</dbReference>
<accession>A0A972GT81</accession>
<keyword evidence="6" id="KW-1185">Reference proteome</keyword>
<sequence>MLESAHSGAFFVVHLTRIVTLAFYNKSILIEGELHMKPLKNTLLELLNIQGVSGREQKVATYVADRLTELHFTVERDYFGNVLAQRSFGAVSQANQGPVLLLSAHMDTVVSFVPGRRIVWEDDILRSSAGILGADDRAGIAIILQVIEGMERHSFNGTLKIAFTRDEERGRIGSNEIASEWLADVDMAIVADRRNRRDIVTSCRRMTFCSNEIGAYWELMGERIGQPDWKSCEGGISDAMTYAEHGIPSINVSCGYQHEHTDWEELHWPSVIDTTNLITEGILNWRSVKVTVSVR</sequence>
<gene>
    <name evidence="5" type="ORF">GC093_24260</name>
</gene>
<evidence type="ECO:0000256" key="2">
    <source>
        <dbReference type="ARBA" id="ARBA00022723"/>
    </source>
</evidence>
<feature type="domain" description="Peptidase M28" evidence="4">
    <location>
        <begin position="93"/>
        <end position="261"/>
    </location>
</feature>
<dbReference type="Proteomes" id="UP000641588">
    <property type="component" value="Unassembled WGS sequence"/>
</dbReference>
<dbReference type="SUPFAM" id="SSF53187">
    <property type="entry name" value="Zn-dependent exopeptidases"/>
    <property type="match status" value="1"/>
</dbReference>
<evidence type="ECO:0000259" key="4">
    <source>
        <dbReference type="Pfam" id="PF04389"/>
    </source>
</evidence>
<reference evidence="5" key="1">
    <citation type="submission" date="2019-10" db="EMBL/GenBank/DDBJ databases">
        <title>Description of Paenibacillus glebae sp. nov.</title>
        <authorList>
            <person name="Carlier A."/>
            <person name="Qi S."/>
        </authorList>
    </citation>
    <scope>NUCLEOTIDE SEQUENCE</scope>
    <source>
        <strain evidence="5">LMG 31456</strain>
    </source>
</reference>
<keyword evidence="2" id="KW-0479">Metal-binding</keyword>
<dbReference type="InterPro" id="IPR007484">
    <property type="entry name" value="Peptidase_M28"/>
</dbReference>
<dbReference type="GO" id="GO:0046872">
    <property type="term" value="F:metal ion binding"/>
    <property type="evidence" value="ECO:0007669"/>
    <property type="project" value="UniProtKB-KW"/>
</dbReference>
<organism evidence="5 6">
    <name type="scientific">Paenibacillus foliorum</name>
    <dbReference type="NCBI Taxonomy" id="2654974"/>
    <lineage>
        <taxon>Bacteria</taxon>
        <taxon>Bacillati</taxon>
        <taxon>Bacillota</taxon>
        <taxon>Bacilli</taxon>
        <taxon>Bacillales</taxon>
        <taxon>Paenibacillaceae</taxon>
        <taxon>Paenibacillus</taxon>
    </lineage>
</organism>
<evidence type="ECO:0000256" key="3">
    <source>
        <dbReference type="ARBA" id="ARBA00022801"/>
    </source>
</evidence>
<dbReference type="Gene3D" id="3.40.630.10">
    <property type="entry name" value="Zn peptidases"/>
    <property type="match status" value="1"/>
</dbReference>
<dbReference type="PROSITE" id="PS00758">
    <property type="entry name" value="ARGE_DAPE_CPG2_1"/>
    <property type="match status" value="1"/>
</dbReference>
<proteinExistence type="predicted"/>